<evidence type="ECO:0000313" key="2">
    <source>
        <dbReference type="Proteomes" id="UP000282515"/>
    </source>
</evidence>
<dbReference type="Proteomes" id="UP000282515">
    <property type="component" value="Unassembled WGS sequence"/>
</dbReference>
<dbReference type="AlphaFoldDB" id="A0A3L8PLC0"/>
<dbReference type="EMBL" id="RDBF01000005">
    <property type="protein sequence ID" value="RLV56050.1"/>
    <property type="molecule type" value="Genomic_DNA"/>
</dbReference>
<gene>
    <name evidence="1" type="ORF">D9V41_09180</name>
</gene>
<sequence length="63" mass="6912">MRVKVYLADGGTLEVNDFDEGSALDLRNAVECGESWLTFEMDDATVLVSARQVVRIDFDGEAA</sequence>
<organism evidence="1 2">
    <name type="scientific">Aeromicrobium phragmitis</name>
    <dbReference type="NCBI Taxonomy" id="2478914"/>
    <lineage>
        <taxon>Bacteria</taxon>
        <taxon>Bacillati</taxon>
        <taxon>Actinomycetota</taxon>
        <taxon>Actinomycetes</taxon>
        <taxon>Propionibacteriales</taxon>
        <taxon>Nocardioidaceae</taxon>
        <taxon>Aeromicrobium</taxon>
    </lineage>
</organism>
<evidence type="ECO:0000313" key="1">
    <source>
        <dbReference type="EMBL" id="RLV56050.1"/>
    </source>
</evidence>
<comment type="caution">
    <text evidence="1">The sequence shown here is derived from an EMBL/GenBank/DDBJ whole genome shotgun (WGS) entry which is preliminary data.</text>
</comment>
<protein>
    <submittedName>
        <fullName evidence="1">Uncharacterized protein</fullName>
    </submittedName>
</protein>
<accession>A0A3L8PLC0</accession>
<proteinExistence type="predicted"/>
<reference evidence="1 2" key="1">
    <citation type="submission" date="2018-10" db="EMBL/GenBank/DDBJ databases">
        <title>Aeromicrobium sp. 9W16Y-2 whole genome shotgun sequence.</title>
        <authorList>
            <person name="Li F."/>
        </authorList>
    </citation>
    <scope>NUCLEOTIDE SEQUENCE [LARGE SCALE GENOMIC DNA]</scope>
    <source>
        <strain evidence="1 2">9W16Y-2</strain>
    </source>
</reference>
<keyword evidence="2" id="KW-1185">Reference proteome</keyword>
<name>A0A3L8PLC0_9ACTN</name>
<dbReference type="RefSeq" id="WP_121794246.1">
    <property type="nucleotide sequence ID" value="NZ_RDBF01000005.1"/>
</dbReference>